<comment type="catalytic activity">
    <reaction evidence="6">
        <text>L-lysyl-tRNA(Lys) + a 1,2-diacyl-sn-glycero-3-phospho-(1'-sn-glycerol) = a 1,2-diacyl-sn-glycero-3-phospho-1'-(3'-O-L-lysyl)-sn-glycerol + tRNA(Lys)</text>
        <dbReference type="Rhea" id="RHEA:10668"/>
        <dbReference type="Rhea" id="RHEA-COMP:9696"/>
        <dbReference type="Rhea" id="RHEA-COMP:9697"/>
        <dbReference type="ChEBI" id="CHEBI:64716"/>
        <dbReference type="ChEBI" id="CHEBI:75792"/>
        <dbReference type="ChEBI" id="CHEBI:78442"/>
        <dbReference type="ChEBI" id="CHEBI:78529"/>
        <dbReference type="EC" id="2.3.2.3"/>
    </reaction>
</comment>
<proteinExistence type="inferred from homology"/>
<feature type="transmembrane region" description="Helical" evidence="6">
    <location>
        <begin position="48"/>
        <end position="70"/>
    </location>
</feature>
<dbReference type="Pfam" id="PF03706">
    <property type="entry name" value="LPG_synthase_TM"/>
    <property type="match status" value="1"/>
</dbReference>
<evidence type="ECO:0000313" key="7">
    <source>
        <dbReference type="EMBL" id="OZM57912.1"/>
    </source>
</evidence>
<evidence type="ECO:0000256" key="5">
    <source>
        <dbReference type="ARBA" id="ARBA00023136"/>
    </source>
</evidence>
<keyword evidence="8" id="KW-1185">Reference proteome</keyword>
<organism evidence="7 8">
    <name type="scientific">Lottiidibacillus patelloidae</name>
    <dbReference type="NCBI Taxonomy" id="2670334"/>
    <lineage>
        <taxon>Bacteria</taxon>
        <taxon>Bacillati</taxon>
        <taxon>Bacillota</taxon>
        <taxon>Bacilli</taxon>
        <taxon>Bacillales</taxon>
        <taxon>Bacillaceae</taxon>
        <taxon>Lottiidibacillus</taxon>
    </lineage>
</organism>
<evidence type="ECO:0000256" key="1">
    <source>
        <dbReference type="ARBA" id="ARBA00004651"/>
    </source>
</evidence>
<dbReference type="PANTHER" id="PTHR39087">
    <property type="entry name" value="UPF0104 MEMBRANE PROTEIN MJ1595"/>
    <property type="match status" value="1"/>
</dbReference>
<evidence type="ECO:0000313" key="8">
    <source>
        <dbReference type="Proteomes" id="UP000217083"/>
    </source>
</evidence>
<keyword evidence="6" id="KW-0046">Antibiotic resistance</keyword>
<feature type="transmembrane region" description="Helical" evidence="6">
    <location>
        <begin position="281"/>
        <end position="299"/>
    </location>
</feature>
<keyword evidence="3 6" id="KW-0812">Transmembrane</keyword>
<dbReference type="RefSeq" id="WP_094923211.1">
    <property type="nucleotide sequence ID" value="NZ_NPIA01000002.1"/>
</dbReference>
<comment type="caution">
    <text evidence="7">The sequence shown here is derived from an EMBL/GenBank/DDBJ whole genome shotgun (WGS) entry which is preliminary data.</text>
</comment>
<gene>
    <name evidence="6" type="primary">mprF</name>
    <name evidence="7" type="ORF">CIB95_06030</name>
</gene>
<comment type="subcellular location">
    <subcellularLocation>
        <location evidence="1 6">Cell membrane</location>
        <topology evidence="1 6">Multi-pass membrane protein</topology>
    </subcellularLocation>
</comment>
<dbReference type="PANTHER" id="PTHR39087:SF2">
    <property type="entry name" value="UPF0104 MEMBRANE PROTEIN MJ1595"/>
    <property type="match status" value="1"/>
</dbReference>
<keyword evidence="6" id="KW-0808">Transferase</keyword>
<evidence type="ECO:0000256" key="3">
    <source>
        <dbReference type="ARBA" id="ARBA00022692"/>
    </source>
</evidence>
<dbReference type="EMBL" id="NPIA01000002">
    <property type="protein sequence ID" value="OZM57912.1"/>
    <property type="molecule type" value="Genomic_DNA"/>
</dbReference>
<reference evidence="8" key="1">
    <citation type="submission" date="2017-08" db="EMBL/GenBank/DDBJ databases">
        <authorList>
            <person name="Huang Z."/>
        </authorList>
    </citation>
    <scope>NUCLEOTIDE SEQUENCE [LARGE SCALE GENOMIC DNA]</scope>
    <source>
        <strain evidence="8">SA5d-4</strain>
    </source>
</reference>
<dbReference type="GO" id="GO:0046677">
    <property type="term" value="P:response to antibiotic"/>
    <property type="evidence" value="ECO:0007669"/>
    <property type="project" value="UniProtKB-KW"/>
</dbReference>
<keyword evidence="4 6" id="KW-1133">Transmembrane helix</keyword>
<comment type="function">
    <text evidence="6">Catalyzes the transfer of a lysyl group from L-lysyl-tRNA(Lys) to membrane-bound phosphatidylglycerol (PG), which produces lysylphosphatidylglycerol (LPG), a major component of the bacterial membrane with a positive net charge. LPG synthesis contributes to bacterial virulence as it is involved in the resistance mechanism against cationic antimicrobial peptides (CAMP) produces by the host's immune system (defensins, cathelicidins) and by the competing microorganisms.</text>
</comment>
<keyword evidence="2" id="KW-1003">Cell membrane</keyword>
<feature type="transmembrane region" description="Helical" evidence="6">
    <location>
        <begin position="14"/>
        <end position="36"/>
    </location>
</feature>
<dbReference type="GO" id="GO:0005886">
    <property type="term" value="C:plasma membrane"/>
    <property type="evidence" value="ECO:0007669"/>
    <property type="project" value="UniProtKB-SubCell"/>
</dbReference>
<evidence type="ECO:0000256" key="2">
    <source>
        <dbReference type="ARBA" id="ARBA00022475"/>
    </source>
</evidence>
<evidence type="ECO:0000256" key="6">
    <source>
        <dbReference type="RuleBase" id="RU363042"/>
    </source>
</evidence>
<dbReference type="Proteomes" id="UP000217083">
    <property type="component" value="Unassembled WGS sequence"/>
</dbReference>
<dbReference type="AlphaFoldDB" id="A0A263BWH0"/>
<keyword evidence="5 6" id="KW-0472">Membrane</keyword>
<sequence length="316" mass="35931">MSGQSSITLIKRTISLLLIVLFLVISFYWFDSYMLWKHTIELFTEPKYLIIMTIFYTIAFFLRAFAWWLYLEKKPTFRVCISGLFYSMFFNHILPFKVGDAVRIGALAKEKKVKFTKAVQSVIVLRIIDVVILGIFAFIGFIVIAHILPFKSLLVAYVLLGMFIMVAIILLKRKSTFISRFTSGMKKTLVSKNGIAIIGVIFLSWICEGVVIFTITKLFSEGLTPLSSIWLNSVSVISGLFQVTPGGIATYETVMSIALVNLGFKMEDAYHLAILSHGYKFLYSFLVGFIAFILVPLKIREIKQWIRNGVKGEESK</sequence>
<keyword evidence="6" id="KW-0443">Lipid metabolism</keyword>
<dbReference type="EC" id="2.3.2.3" evidence="6"/>
<reference evidence="7 8" key="2">
    <citation type="submission" date="2017-09" db="EMBL/GenBank/DDBJ databases">
        <title>Bacillus patelloidae sp. nov., isolated from the intestinal tract of a marine limpet.</title>
        <authorList>
            <person name="Liu R."/>
            <person name="Dong C."/>
            <person name="Shao Z."/>
        </authorList>
    </citation>
    <scope>NUCLEOTIDE SEQUENCE [LARGE SCALE GENOMIC DNA]</scope>
    <source>
        <strain evidence="7 8">SA5d-4</strain>
    </source>
</reference>
<comment type="similarity">
    <text evidence="6">Belongs to the LPG synthase family.</text>
</comment>
<feature type="transmembrane region" description="Helical" evidence="6">
    <location>
        <begin position="193"/>
        <end position="215"/>
    </location>
</feature>
<evidence type="ECO:0000256" key="4">
    <source>
        <dbReference type="ARBA" id="ARBA00022989"/>
    </source>
</evidence>
<feature type="transmembrane region" description="Helical" evidence="6">
    <location>
        <begin position="154"/>
        <end position="172"/>
    </location>
</feature>
<feature type="transmembrane region" description="Helical" evidence="6">
    <location>
        <begin position="123"/>
        <end position="148"/>
    </location>
</feature>
<dbReference type="GO" id="GO:0050071">
    <property type="term" value="F:phosphatidylglycerol lysyltransferase activity"/>
    <property type="evidence" value="ECO:0007669"/>
    <property type="project" value="UniProtKB-EC"/>
</dbReference>
<dbReference type="GO" id="GO:0006629">
    <property type="term" value="P:lipid metabolic process"/>
    <property type="evidence" value="ECO:0007669"/>
    <property type="project" value="UniProtKB-KW"/>
</dbReference>
<accession>A0A263BWH0</accession>
<protein>
    <recommendedName>
        <fullName evidence="6">Phosphatidylglycerol lysyltransferase</fullName>
        <ecNumber evidence="6">2.3.2.3</ecNumber>
    </recommendedName>
    <alternativeName>
        <fullName evidence="6">Lysylphosphatidylglycerol synthase</fullName>
    </alternativeName>
</protein>
<name>A0A263BWH0_9BACI</name>
<dbReference type="InterPro" id="IPR022791">
    <property type="entry name" value="L-PG_synthase/AglD"/>
</dbReference>